<dbReference type="STRING" id="1194083.BN12_2590005"/>
<dbReference type="GO" id="GO:0015074">
    <property type="term" value="P:DNA integration"/>
    <property type="evidence" value="ECO:0007669"/>
    <property type="project" value="InterPro"/>
</dbReference>
<evidence type="ECO:0000256" key="1">
    <source>
        <dbReference type="ARBA" id="ARBA00023125"/>
    </source>
</evidence>
<dbReference type="PROSITE" id="PS51900">
    <property type="entry name" value="CB"/>
    <property type="match status" value="1"/>
</dbReference>
<reference evidence="6 7" key="1">
    <citation type="journal article" date="2013" name="ISME J.">
        <title>A metabolic model for members of the genus Tetrasphaera involved in enhanced biological phosphorus removal.</title>
        <authorList>
            <person name="Kristiansen R."/>
            <person name="Nguyen H.T.T."/>
            <person name="Saunders A.M."/>
            <person name="Nielsen J.L."/>
            <person name="Wimmer R."/>
            <person name="Le V.Q."/>
            <person name="McIlroy S.J."/>
            <person name="Petrovski S."/>
            <person name="Seviour R.J."/>
            <person name="Calteau A."/>
            <person name="Nielsen K.L."/>
            <person name="Nielsen P.H."/>
        </authorList>
    </citation>
    <scope>NUCLEOTIDE SEQUENCE [LARGE SCALE GENOMIC DNA]</scope>
    <source>
        <strain evidence="6 7">T1-X7</strain>
    </source>
</reference>
<organism evidence="6 7">
    <name type="scientific">Nostocoides japonicum T1-X7</name>
    <dbReference type="NCBI Taxonomy" id="1194083"/>
    <lineage>
        <taxon>Bacteria</taxon>
        <taxon>Bacillati</taxon>
        <taxon>Actinomycetota</taxon>
        <taxon>Actinomycetes</taxon>
        <taxon>Micrococcales</taxon>
        <taxon>Intrasporangiaceae</taxon>
        <taxon>Nostocoides</taxon>
    </lineage>
</organism>
<dbReference type="InterPro" id="IPR044068">
    <property type="entry name" value="CB"/>
</dbReference>
<dbReference type="InterPro" id="IPR002104">
    <property type="entry name" value="Integrase_catalytic"/>
</dbReference>
<proteinExistence type="predicted"/>
<accession>A0A077M1R2</accession>
<keyword evidence="7" id="KW-1185">Reference proteome</keyword>
<dbReference type="Gene3D" id="1.10.443.10">
    <property type="entry name" value="Intergrase catalytic core"/>
    <property type="match status" value="1"/>
</dbReference>
<sequence length="511" mass="55149">MADVDINRADPMQVWAEPLEAWLSDWRISEERSHRAVLALGRFSAWVTGRGLGAEDVDEEVIDEYIELERQRSGSQVPAAAQYLPLVKRFLSARGVLVLRPPVSRARNGVPRLRGGPLDGVVVGLVGWLRDEGYSPGTATSVACTAARLSDWMLRQHLGAQDLDDALLTRFVASQARGRRRHPSSARRIVTVRKFLVATGLLAAALPPPPVLSPSELLLQEWTAHLLTRRGISGTWATESRRWVEGFVAELPVDADGQLLWDGVDVAAVNRYVLREGEGYSLSSRRHLVSSVRGLLDWAFLTGRLDRAISAGILRPAPSVPDLPRALTAAQVQALIAAADTGTPAGRRDRAIVVLISRLALRAGEVAALTLDDLHWHEAQLVARGKGGRVLTLPIPIDVGQALVDYLRDGRPSEATDRAVFIRRRPPLVGLSSKGISGVVAHLAAVAGLGTVHAHALRHTAATAVLAAGGTLIEARELLGHARTDTTMVYARTDLAALRELVPVWGKVPGP</sequence>
<evidence type="ECO:0000259" key="5">
    <source>
        <dbReference type="PROSITE" id="PS51900"/>
    </source>
</evidence>
<dbReference type="InterPro" id="IPR013762">
    <property type="entry name" value="Integrase-like_cat_sf"/>
</dbReference>
<keyword evidence="2" id="KW-0233">DNA recombination</keyword>
<keyword evidence="1 3" id="KW-0238">DNA-binding</keyword>
<name>A0A077M1R2_9MICO</name>
<dbReference type="InterPro" id="IPR011010">
    <property type="entry name" value="DNA_brk_join_enz"/>
</dbReference>
<dbReference type="SUPFAM" id="SSF56349">
    <property type="entry name" value="DNA breaking-rejoining enzymes"/>
    <property type="match status" value="1"/>
</dbReference>
<evidence type="ECO:0000256" key="2">
    <source>
        <dbReference type="ARBA" id="ARBA00023172"/>
    </source>
</evidence>
<feature type="domain" description="Tyr recombinase" evidence="4">
    <location>
        <begin position="322"/>
        <end position="503"/>
    </location>
</feature>
<evidence type="ECO:0000259" key="4">
    <source>
        <dbReference type="PROSITE" id="PS51898"/>
    </source>
</evidence>
<evidence type="ECO:0000313" key="6">
    <source>
        <dbReference type="EMBL" id="CCH78144.1"/>
    </source>
</evidence>
<dbReference type="PANTHER" id="PTHR30349:SF90">
    <property type="entry name" value="TYROSINE RECOMBINASE XERD"/>
    <property type="match status" value="1"/>
</dbReference>
<comment type="caution">
    <text evidence="6">The sequence shown here is derived from an EMBL/GenBank/DDBJ whole genome shotgun (WGS) entry which is preliminary data.</text>
</comment>
<feature type="domain" description="Core-binding (CB)" evidence="5">
    <location>
        <begin position="213"/>
        <end position="300"/>
    </location>
</feature>
<dbReference type="Proteomes" id="UP000035721">
    <property type="component" value="Unassembled WGS sequence"/>
</dbReference>
<dbReference type="Pfam" id="PF00589">
    <property type="entry name" value="Phage_integrase"/>
    <property type="match status" value="1"/>
</dbReference>
<dbReference type="EMBL" id="CAJB01000178">
    <property type="protein sequence ID" value="CCH78144.1"/>
    <property type="molecule type" value="Genomic_DNA"/>
</dbReference>
<evidence type="ECO:0000256" key="3">
    <source>
        <dbReference type="PROSITE-ProRule" id="PRU01248"/>
    </source>
</evidence>
<gene>
    <name evidence="6" type="ORF">BN12_2590005</name>
</gene>
<dbReference type="PROSITE" id="PS51898">
    <property type="entry name" value="TYR_RECOMBINASE"/>
    <property type="match status" value="1"/>
</dbReference>
<evidence type="ECO:0000313" key="7">
    <source>
        <dbReference type="Proteomes" id="UP000035721"/>
    </source>
</evidence>
<dbReference type="PANTHER" id="PTHR30349">
    <property type="entry name" value="PHAGE INTEGRASE-RELATED"/>
    <property type="match status" value="1"/>
</dbReference>
<protein>
    <submittedName>
        <fullName evidence="6">Phage integrase family protein (Modular protein)</fullName>
    </submittedName>
</protein>
<dbReference type="AlphaFoldDB" id="A0A077M1R2"/>
<dbReference type="OrthoDB" id="67979at2"/>
<dbReference type="GO" id="GO:0006310">
    <property type="term" value="P:DNA recombination"/>
    <property type="evidence" value="ECO:0007669"/>
    <property type="project" value="UniProtKB-KW"/>
</dbReference>
<dbReference type="InterPro" id="IPR050090">
    <property type="entry name" value="Tyrosine_recombinase_XerCD"/>
</dbReference>
<dbReference type="GO" id="GO:0003677">
    <property type="term" value="F:DNA binding"/>
    <property type="evidence" value="ECO:0007669"/>
    <property type="project" value="UniProtKB-UniRule"/>
</dbReference>